<dbReference type="Pfam" id="PF17932">
    <property type="entry name" value="TetR_C_24"/>
    <property type="match status" value="1"/>
</dbReference>
<evidence type="ECO:0000256" key="6">
    <source>
        <dbReference type="SAM" id="MobiDB-lite"/>
    </source>
</evidence>
<evidence type="ECO:0000256" key="1">
    <source>
        <dbReference type="ARBA" id="ARBA00022491"/>
    </source>
</evidence>
<dbReference type="PROSITE" id="PS50977">
    <property type="entry name" value="HTH_TETR_2"/>
    <property type="match status" value="1"/>
</dbReference>
<evidence type="ECO:0000256" key="3">
    <source>
        <dbReference type="ARBA" id="ARBA00023125"/>
    </source>
</evidence>
<keyword evidence="9" id="KW-1185">Reference proteome</keyword>
<feature type="compositionally biased region" description="Low complexity" evidence="6">
    <location>
        <begin position="45"/>
        <end position="60"/>
    </location>
</feature>
<accession>A0A846RXS3</accession>
<protein>
    <submittedName>
        <fullName evidence="8">AcrR family transcriptional regulator</fullName>
    </submittedName>
</protein>
<evidence type="ECO:0000313" key="8">
    <source>
        <dbReference type="EMBL" id="NJC55453.1"/>
    </source>
</evidence>
<dbReference type="EMBL" id="JAATJN010000001">
    <property type="protein sequence ID" value="NJC55453.1"/>
    <property type="molecule type" value="Genomic_DNA"/>
</dbReference>
<evidence type="ECO:0000256" key="2">
    <source>
        <dbReference type="ARBA" id="ARBA00023015"/>
    </source>
</evidence>
<evidence type="ECO:0000256" key="5">
    <source>
        <dbReference type="PROSITE-ProRule" id="PRU00335"/>
    </source>
</evidence>
<dbReference type="Gene3D" id="1.10.357.10">
    <property type="entry name" value="Tetracycline Repressor, domain 2"/>
    <property type="match status" value="1"/>
</dbReference>
<keyword evidence="3 5" id="KW-0238">DNA-binding</keyword>
<proteinExistence type="predicted"/>
<dbReference type="SUPFAM" id="SSF46689">
    <property type="entry name" value="Homeodomain-like"/>
    <property type="match status" value="1"/>
</dbReference>
<evidence type="ECO:0000259" key="7">
    <source>
        <dbReference type="PROSITE" id="PS50977"/>
    </source>
</evidence>
<dbReference type="GO" id="GO:0000976">
    <property type="term" value="F:transcription cis-regulatory region binding"/>
    <property type="evidence" value="ECO:0007669"/>
    <property type="project" value="TreeGrafter"/>
</dbReference>
<sequence>MPKTTSPAPTPDLESGVDPDARADPDVGTDARADPDVSTDPDVGTAASTQTEATTAEASAPRQRKRTRRGRPGYDRETLINKATEVFVSRGYDGTSMDTAARELGITKSAIYHHVKSKEELLHLAINRGISALDSAIEDESQRSGLNALERLRAAVHASVVILIEYHHSVTLLLRVRGNSAVEIEALDQRRKIDDKIRALVAEAIDEGGLRSDFTPGLITRLLFGMVNSITEWYRPSYPVDPGTIADAVTSMAFNGLEV</sequence>
<dbReference type="PRINTS" id="PR00455">
    <property type="entry name" value="HTHTETR"/>
</dbReference>
<dbReference type="InterPro" id="IPR036271">
    <property type="entry name" value="Tet_transcr_reg_TetR-rel_C_sf"/>
</dbReference>
<dbReference type="InterPro" id="IPR041490">
    <property type="entry name" value="KstR2_TetR_C"/>
</dbReference>
<dbReference type="GO" id="GO:0003700">
    <property type="term" value="F:DNA-binding transcription factor activity"/>
    <property type="evidence" value="ECO:0007669"/>
    <property type="project" value="TreeGrafter"/>
</dbReference>
<dbReference type="Pfam" id="PF00440">
    <property type="entry name" value="TetR_N"/>
    <property type="match status" value="1"/>
</dbReference>
<keyword evidence="1" id="KW-0678">Repressor</keyword>
<feature type="compositionally biased region" description="Basic and acidic residues" evidence="6">
    <location>
        <begin position="19"/>
        <end position="35"/>
    </location>
</feature>
<dbReference type="InterPro" id="IPR009057">
    <property type="entry name" value="Homeodomain-like_sf"/>
</dbReference>
<dbReference type="RefSeq" id="WP_245161806.1">
    <property type="nucleotide sequence ID" value="NZ_BAAAPQ010000026.1"/>
</dbReference>
<comment type="caution">
    <text evidence="8">The sequence shown here is derived from an EMBL/GenBank/DDBJ whole genome shotgun (WGS) entry which is preliminary data.</text>
</comment>
<dbReference type="Gene3D" id="1.10.10.60">
    <property type="entry name" value="Homeodomain-like"/>
    <property type="match status" value="1"/>
</dbReference>
<dbReference type="SUPFAM" id="SSF48498">
    <property type="entry name" value="Tetracyclin repressor-like, C-terminal domain"/>
    <property type="match status" value="1"/>
</dbReference>
<keyword evidence="4" id="KW-0804">Transcription</keyword>
<evidence type="ECO:0000313" key="9">
    <source>
        <dbReference type="Proteomes" id="UP000576792"/>
    </source>
</evidence>
<gene>
    <name evidence="8" type="ORF">BKA07_000488</name>
</gene>
<dbReference type="PANTHER" id="PTHR30055:SF175">
    <property type="entry name" value="HTH-TYPE TRANSCRIPTIONAL REPRESSOR KSTR2"/>
    <property type="match status" value="1"/>
</dbReference>
<name>A0A846RXS3_9MICO</name>
<dbReference type="PANTHER" id="PTHR30055">
    <property type="entry name" value="HTH-TYPE TRANSCRIPTIONAL REGULATOR RUTR"/>
    <property type="match status" value="1"/>
</dbReference>
<dbReference type="InterPro" id="IPR001647">
    <property type="entry name" value="HTH_TetR"/>
</dbReference>
<dbReference type="AlphaFoldDB" id="A0A846RXS3"/>
<organism evidence="8 9">
    <name type="scientific">Brevibacterium marinum</name>
    <dbReference type="NCBI Taxonomy" id="418643"/>
    <lineage>
        <taxon>Bacteria</taxon>
        <taxon>Bacillati</taxon>
        <taxon>Actinomycetota</taxon>
        <taxon>Actinomycetes</taxon>
        <taxon>Micrococcales</taxon>
        <taxon>Brevibacteriaceae</taxon>
        <taxon>Brevibacterium</taxon>
    </lineage>
</organism>
<feature type="region of interest" description="Disordered" evidence="6">
    <location>
        <begin position="1"/>
        <end position="77"/>
    </location>
</feature>
<keyword evidence="2" id="KW-0805">Transcription regulation</keyword>
<dbReference type="InterPro" id="IPR050109">
    <property type="entry name" value="HTH-type_TetR-like_transc_reg"/>
</dbReference>
<feature type="domain" description="HTH tetR-type" evidence="7">
    <location>
        <begin position="73"/>
        <end position="133"/>
    </location>
</feature>
<feature type="compositionally biased region" description="Basic residues" evidence="6">
    <location>
        <begin position="62"/>
        <end position="71"/>
    </location>
</feature>
<feature type="DNA-binding region" description="H-T-H motif" evidence="5">
    <location>
        <begin position="96"/>
        <end position="115"/>
    </location>
</feature>
<reference evidence="8 9" key="1">
    <citation type="submission" date="2020-03" db="EMBL/GenBank/DDBJ databases">
        <title>Sequencing the genomes of 1000 actinobacteria strains.</title>
        <authorList>
            <person name="Klenk H.-P."/>
        </authorList>
    </citation>
    <scope>NUCLEOTIDE SEQUENCE [LARGE SCALE GENOMIC DNA]</scope>
    <source>
        <strain evidence="8 9">DSM 18964</strain>
    </source>
</reference>
<dbReference type="Proteomes" id="UP000576792">
    <property type="component" value="Unassembled WGS sequence"/>
</dbReference>
<evidence type="ECO:0000256" key="4">
    <source>
        <dbReference type="ARBA" id="ARBA00023163"/>
    </source>
</evidence>